<dbReference type="RefSeq" id="WP_006102438.1">
    <property type="nucleotide sequence ID" value="NZ_DS989854.1"/>
</dbReference>
<evidence type="ECO:0000256" key="1">
    <source>
        <dbReference type="ARBA" id="ARBA00004196"/>
    </source>
</evidence>
<feature type="compositionally biased region" description="Pro residues" evidence="4">
    <location>
        <begin position="20"/>
        <end position="35"/>
    </location>
</feature>
<dbReference type="SUPFAM" id="SSF51230">
    <property type="entry name" value="Single hybrid motif"/>
    <property type="match status" value="1"/>
</dbReference>
<organism evidence="5 6">
    <name type="scientific">Coleofasciculus chthonoplastes PCC 7420</name>
    <dbReference type="NCBI Taxonomy" id="118168"/>
    <lineage>
        <taxon>Bacteria</taxon>
        <taxon>Bacillati</taxon>
        <taxon>Cyanobacteriota</taxon>
        <taxon>Cyanophyceae</taxon>
        <taxon>Coleofasciculales</taxon>
        <taxon>Coleofasciculaceae</taxon>
        <taxon>Coleofasciculus</taxon>
    </lineage>
</organism>
<evidence type="ECO:0000256" key="3">
    <source>
        <dbReference type="SAM" id="Coils"/>
    </source>
</evidence>
<name>B4VV83_9CYAN</name>
<dbReference type="EMBL" id="DS989854">
    <property type="protein sequence ID" value="EDX74133.1"/>
    <property type="molecule type" value="Genomic_DNA"/>
</dbReference>
<dbReference type="GO" id="GO:0030313">
    <property type="term" value="C:cell envelope"/>
    <property type="evidence" value="ECO:0007669"/>
    <property type="project" value="UniProtKB-SubCell"/>
</dbReference>
<dbReference type="PANTHER" id="PTHR32347:SF23">
    <property type="entry name" value="BLL5650 PROTEIN"/>
    <property type="match status" value="1"/>
</dbReference>
<gene>
    <name evidence="5" type="ORF">MC7420_4118</name>
</gene>
<dbReference type="PANTHER" id="PTHR32347">
    <property type="entry name" value="EFFLUX SYSTEM COMPONENT YKNX-RELATED"/>
    <property type="match status" value="1"/>
</dbReference>
<evidence type="ECO:0000256" key="4">
    <source>
        <dbReference type="SAM" id="MobiDB-lite"/>
    </source>
</evidence>
<dbReference type="InterPro" id="IPR011053">
    <property type="entry name" value="Single_hybrid_motif"/>
</dbReference>
<dbReference type="InterPro" id="IPR050465">
    <property type="entry name" value="UPF0194_transport"/>
</dbReference>
<dbReference type="eggNOG" id="ENOG5032WZC">
    <property type="taxonomic scope" value="Bacteria"/>
</dbReference>
<reference evidence="5 6" key="1">
    <citation type="submission" date="2008-07" db="EMBL/GenBank/DDBJ databases">
        <authorList>
            <person name="Tandeau de Marsac N."/>
            <person name="Ferriera S."/>
            <person name="Johnson J."/>
            <person name="Kravitz S."/>
            <person name="Beeson K."/>
            <person name="Sutton G."/>
            <person name="Rogers Y.-H."/>
            <person name="Friedman R."/>
            <person name="Frazier M."/>
            <person name="Venter J.C."/>
        </authorList>
    </citation>
    <scope>NUCLEOTIDE SEQUENCE [LARGE SCALE GENOMIC DNA]</scope>
    <source>
        <strain evidence="5 6">PCC 7420</strain>
    </source>
</reference>
<feature type="compositionally biased region" description="Polar residues" evidence="4">
    <location>
        <begin position="1"/>
        <end position="16"/>
    </location>
</feature>
<evidence type="ECO:0000313" key="5">
    <source>
        <dbReference type="EMBL" id="EDX74133.1"/>
    </source>
</evidence>
<dbReference type="Gene3D" id="2.40.30.170">
    <property type="match status" value="1"/>
</dbReference>
<proteinExistence type="predicted"/>
<keyword evidence="2 3" id="KW-0175">Coiled coil</keyword>
<protein>
    <recommendedName>
        <fullName evidence="7">Auxiliary transport protein, MFP family</fullName>
    </recommendedName>
</protein>
<dbReference type="HOGENOM" id="CLU_559859_0_0_3"/>
<feature type="coiled-coil region" evidence="3">
    <location>
        <begin position="266"/>
        <end position="349"/>
    </location>
</feature>
<keyword evidence="6" id="KW-1185">Reference proteome</keyword>
<evidence type="ECO:0008006" key="7">
    <source>
        <dbReference type="Google" id="ProtNLM"/>
    </source>
</evidence>
<dbReference type="Gene3D" id="2.40.50.100">
    <property type="match status" value="1"/>
</dbReference>
<sequence length="487" mass="54175">MTSQPNTKNSLNNATSPLRVVPPTPPAEESPPPTEPETLIGGSPRQQTNPTRNTSTSFPYKHLLGIGIVVLGLGLISQIPVSNSVNAEAQLEPAPNSHQIVYTEVPGTLTELLVQPNQQVQVNQAIAIISTEDMDVEIAQSQSEFDEAISNYKSASFQLNTLSAKINETSVKESLITQQIQQLQQEFPHLPEVEKLNQEIAALQSTITGVRSQIAGITETLARTQERISRYQDLVTQGVLALNILEDMQDRESHLISEITTKSSEINQLKQQIGAKQAEIKIVTNRKQEELADLQNELHTLAATRQTATVELSAARKGVTSQQPLLNTLKTELERRQNKQQNHQILKAKQTGFIITPDFHKLLGRKMPAGEPILEIADLSHLVAIIEVPQTDSDIVKDGAKVTFRPLEPGLPSYTTRLEKMELVMQPDPAQQKQLLKVRALINNSEQRLIPGAKVYASIESEKMPLYQKVQRELMKLFKFRKYGWGN</sequence>
<dbReference type="STRING" id="118168.MC7420_4118"/>
<evidence type="ECO:0000313" key="6">
    <source>
        <dbReference type="Proteomes" id="UP000003835"/>
    </source>
</evidence>
<evidence type="ECO:0000256" key="2">
    <source>
        <dbReference type="ARBA" id="ARBA00023054"/>
    </source>
</evidence>
<comment type="subcellular location">
    <subcellularLocation>
        <location evidence="1">Cell envelope</location>
    </subcellularLocation>
</comment>
<dbReference type="OrthoDB" id="458649at2"/>
<dbReference type="AlphaFoldDB" id="B4VV83"/>
<accession>B4VV83</accession>
<feature type="region of interest" description="Disordered" evidence="4">
    <location>
        <begin position="1"/>
        <end position="57"/>
    </location>
</feature>
<dbReference type="Proteomes" id="UP000003835">
    <property type="component" value="Unassembled WGS sequence"/>
</dbReference>
<feature type="compositionally biased region" description="Polar residues" evidence="4">
    <location>
        <begin position="44"/>
        <end position="57"/>
    </location>
</feature>